<dbReference type="InterPro" id="IPR041569">
    <property type="entry name" value="AAA_lid_3"/>
</dbReference>
<name>A0A8J2PIJ7_9HEXA</name>
<comment type="similarity">
    <text evidence="8">Belongs to the AAA ATPase family.</text>
</comment>
<keyword evidence="12" id="KW-1185">Reference proteome</keyword>
<dbReference type="PANTHER" id="PTHR23074">
    <property type="entry name" value="AAA DOMAIN-CONTAINING"/>
    <property type="match status" value="1"/>
</dbReference>
<dbReference type="InterPro" id="IPR003960">
    <property type="entry name" value="ATPase_AAA_CS"/>
</dbReference>
<dbReference type="GO" id="GO:0016853">
    <property type="term" value="F:isomerase activity"/>
    <property type="evidence" value="ECO:0007669"/>
    <property type="project" value="UniProtKB-KW"/>
</dbReference>
<evidence type="ECO:0000256" key="3">
    <source>
        <dbReference type="ARBA" id="ARBA00022701"/>
    </source>
</evidence>
<evidence type="ECO:0000256" key="4">
    <source>
        <dbReference type="ARBA" id="ARBA00022741"/>
    </source>
</evidence>
<dbReference type="GO" id="GO:0005874">
    <property type="term" value="C:microtubule"/>
    <property type="evidence" value="ECO:0007669"/>
    <property type="project" value="UniProtKB-KW"/>
</dbReference>
<evidence type="ECO:0000256" key="1">
    <source>
        <dbReference type="ARBA" id="ARBA00004186"/>
    </source>
</evidence>
<keyword evidence="6" id="KW-0206">Cytoskeleton</keyword>
<accession>A0A8J2PIJ7</accession>
<evidence type="ECO:0000256" key="5">
    <source>
        <dbReference type="ARBA" id="ARBA00022840"/>
    </source>
</evidence>
<keyword evidence="5 8" id="KW-0067">ATP-binding</keyword>
<dbReference type="InterPro" id="IPR050304">
    <property type="entry name" value="MT-severing_AAA_ATPase"/>
</dbReference>
<dbReference type="InterPro" id="IPR003593">
    <property type="entry name" value="AAA+_ATPase"/>
</dbReference>
<dbReference type="Pfam" id="PF00004">
    <property type="entry name" value="AAA"/>
    <property type="match status" value="1"/>
</dbReference>
<evidence type="ECO:0000256" key="7">
    <source>
        <dbReference type="ARBA" id="ARBA00023235"/>
    </source>
</evidence>
<evidence type="ECO:0000313" key="11">
    <source>
        <dbReference type="EMBL" id="CAG7816805.1"/>
    </source>
</evidence>
<dbReference type="FunFam" id="3.40.50.300:FF:000159">
    <property type="entry name" value="Katanin p60 ATPase-containing subunit A1"/>
    <property type="match status" value="1"/>
</dbReference>
<keyword evidence="4 8" id="KW-0547">Nucleotide-binding</keyword>
<feature type="domain" description="AAA+ ATPase" evidence="10">
    <location>
        <begin position="268"/>
        <end position="413"/>
    </location>
</feature>
<feature type="region of interest" description="Disordered" evidence="9">
    <location>
        <begin position="131"/>
        <end position="173"/>
    </location>
</feature>
<dbReference type="OrthoDB" id="191529at2759"/>
<dbReference type="GO" id="GO:0005524">
    <property type="term" value="F:ATP binding"/>
    <property type="evidence" value="ECO:0007669"/>
    <property type="project" value="UniProtKB-KW"/>
</dbReference>
<dbReference type="EMBL" id="CAJVCH010378825">
    <property type="protein sequence ID" value="CAG7816805.1"/>
    <property type="molecule type" value="Genomic_DNA"/>
</dbReference>
<organism evidence="11 12">
    <name type="scientific">Allacma fusca</name>
    <dbReference type="NCBI Taxonomy" id="39272"/>
    <lineage>
        <taxon>Eukaryota</taxon>
        <taxon>Metazoa</taxon>
        <taxon>Ecdysozoa</taxon>
        <taxon>Arthropoda</taxon>
        <taxon>Hexapoda</taxon>
        <taxon>Collembola</taxon>
        <taxon>Symphypleona</taxon>
        <taxon>Sminthuridae</taxon>
        <taxon>Allacma</taxon>
    </lineage>
</organism>
<dbReference type="Pfam" id="PF17862">
    <property type="entry name" value="AAA_lid_3"/>
    <property type="match status" value="1"/>
</dbReference>
<dbReference type="PANTHER" id="PTHR23074:SF78">
    <property type="entry name" value="KATANIN P60 ATPASE-CONTAINING SUBUNIT A-LIKE 2"/>
    <property type="match status" value="1"/>
</dbReference>
<reference evidence="11" key="1">
    <citation type="submission" date="2021-06" db="EMBL/GenBank/DDBJ databases">
        <authorList>
            <person name="Hodson N. C."/>
            <person name="Mongue J. A."/>
            <person name="Jaron S. K."/>
        </authorList>
    </citation>
    <scope>NUCLEOTIDE SEQUENCE</scope>
</reference>
<evidence type="ECO:0000256" key="9">
    <source>
        <dbReference type="SAM" id="MobiDB-lite"/>
    </source>
</evidence>
<protein>
    <recommendedName>
        <fullName evidence="10">AAA+ ATPase domain-containing protein</fullName>
    </recommendedName>
</protein>
<dbReference type="PROSITE" id="PS00674">
    <property type="entry name" value="AAA"/>
    <property type="match status" value="1"/>
</dbReference>
<evidence type="ECO:0000313" key="12">
    <source>
        <dbReference type="Proteomes" id="UP000708208"/>
    </source>
</evidence>
<comment type="caution">
    <text evidence="11">The sequence shown here is derived from an EMBL/GenBank/DDBJ whole genome shotgun (WGS) entry which is preliminary data.</text>
</comment>
<sequence length="518" mass="58172">MTSMSLQNLKTVSMARDAEERRRDNREKAMLLFAFQLLLDKGIFPIFLTCAKTNFKRHITVKYVDTAGSLAAECSLNLELYTICENIDLNSIFIEFEAYYNLRFQRYPQYFKKSVSPSGSSENLLTKLRGLSKKGPNTLGGKGGRGNGNSTESSLSTKIGKNPEAEVPSTETQFGVQGFSPGGLQLKENGLQFSCMTGEKLIKPISGLDFASDDARMFAEMIQREIVVSNLATTWNDVVGLEDAKTILQESLVYNREFEEFFGTALPPWRGLLLYGPPGTGKTLLAKAVASECGTTFFNISSATIVSKWRGDSEKIVKVLFQLARYHAPSTIFLDEFDALGSKRDTGESDAARRLKSEILQQMDGVLVETFSKDQQQRDHHPVFILAATNLPWDLDPAILRRLEKRIYVPLPNKEERRAIFHLHFSRTAERVAESSRHGRNALMYQIDLDALALATEGYSGSDLHQIVKETIIRKFRQNFANKIKKLVVVTEDVLQVIHSIPATVKNHLSEKYTAWDS</sequence>
<feature type="compositionally biased region" description="Gly residues" evidence="9">
    <location>
        <begin position="138"/>
        <end position="147"/>
    </location>
</feature>
<dbReference type="GO" id="GO:0016887">
    <property type="term" value="F:ATP hydrolysis activity"/>
    <property type="evidence" value="ECO:0007669"/>
    <property type="project" value="InterPro"/>
</dbReference>
<evidence type="ECO:0000256" key="8">
    <source>
        <dbReference type="RuleBase" id="RU003651"/>
    </source>
</evidence>
<gene>
    <name evidence="11" type="ORF">AFUS01_LOCUS27404</name>
</gene>
<dbReference type="InterPro" id="IPR003959">
    <property type="entry name" value="ATPase_AAA_core"/>
</dbReference>
<evidence type="ECO:0000256" key="2">
    <source>
        <dbReference type="ARBA" id="ARBA00022490"/>
    </source>
</evidence>
<dbReference type="SMART" id="SM00382">
    <property type="entry name" value="AAA"/>
    <property type="match status" value="1"/>
</dbReference>
<evidence type="ECO:0000259" key="10">
    <source>
        <dbReference type="SMART" id="SM00382"/>
    </source>
</evidence>
<keyword evidence="2" id="KW-0963">Cytoplasm</keyword>
<feature type="region of interest" description="Disordered" evidence="9">
    <location>
        <begin position="1"/>
        <end position="21"/>
    </location>
</feature>
<keyword evidence="7" id="KW-0413">Isomerase</keyword>
<evidence type="ECO:0000256" key="6">
    <source>
        <dbReference type="ARBA" id="ARBA00023212"/>
    </source>
</evidence>
<dbReference type="Proteomes" id="UP000708208">
    <property type="component" value="Unassembled WGS sequence"/>
</dbReference>
<feature type="compositionally biased region" description="Polar residues" evidence="9">
    <location>
        <begin position="150"/>
        <end position="159"/>
    </location>
</feature>
<feature type="compositionally biased region" description="Polar residues" evidence="9">
    <location>
        <begin position="1"/>
        <end position="11"/>
    </location>
</feature>
<proteinExistence type="inferred from homology"/>
<dbReference type="GO" id="GO:0005819">
    <property type="term" value="C:spindle"/>
    <property type="evidence" value="ECO:0007669"/>
    <property type="project" value="UniProtKB-SubCell"/>
</dbReference>
<dbReference type="AlphaFoldDB" id="A0A8J2PIJ7"/>
<keyword evidence="3" id="KW-0493">Microtubule</keyword>
<comment type="subcellular location">
    <subcellularLocation>
        <location evidence="1">Cytoplasm</location>
        <location evidence="1">Cytoskeleton</location>
        <location evidence="1">Spindle</location>
    </subcellularLocation>
</comment>